<evidence type="ECO:0008006" key="4">
    <source>
        <dbReference type="Google" id="ProtNLM"/>
    </source>
</evidence>
<keyword evidence="1" id="KW-1133">Transmembrane helix</keyword>
<comment type="caution">
    <text evidence="2">The sequence shown here is derived from an EMBL/GenBank/DDBJ whole genome shotgun (WGS) entry which is preliminary data.</text>
</comment>
<evidence type="ECO:0000313" key="2">
    <source>
        <dbReference type="EMBL" id="RAL41541.1"/>
    </source>
</evidence>
<evidence type="ECO:0000313" key="3">
    <source>
        <dbReference type="Proteomes" id="UP000249390"/>
    </source>
</evidence>
<accession>A0A328DB57</accession>
<dbReference type="AlphaFoldDB" id="A0A328DB57"/>
<keyword evidence="3" id="KW-1185">Reference proteome</keyword>
<organism evidence="2 3">
    <name type="scientific">Cuscuta australis</name>
    <dbReference type="NCBI Taxonomy" id="267555"/>
    <lineage>
        <taxon>Eukaryota</taxon>
        <taxon>Viridiplantae</taxon>
        <taxon>Streptophyta</taxon>
        <taxon>Embryophyta</taxon>
        <taxon>Tracheophyta</taxon>
        <taxon>Spermatophyta</taxon>
        <taxon>Magnoliopsida</taxon>
        <taxon>eudicotyledons</taxon>
        <taxon>Gunneridae</taxon>
        <taxon>Pentapetalae</taxon>
        <taxon>asterids</taxon>
        <taxon>lamiids</taxon>
        <taxon>Solanales</taxon>
        <taxon>Convolvulaceae</taxon>
        <taxon>Cuscuteae</taxon>
        <taxon>Cuscuta</taxon>
        <taxon>Cuscuta subgen. Grammica</taxon>
        <taxon>Cuscuta sect. Cleistogrammica</taxon>
    </lineage>
</organism>
<sequence length="162" mass="18053">MEAVKHLKSTTGMSINLSKSQIALAGVKQVDKARLSGLTNIPEGKLPFTYLGCPITSNRLSTADCDALLEKLTARITSWKTKNLSYAGRARLISSVLMGIINFWARIFLIPGKMMKCVQALCRNYLWGAEERYKKAPLISWEETCKPKDRGRGERGTVWCGI</sequence>
<dbReference type="PANTHER" id="PTHR33116:SF84">
    <property type="entry name" value="RNA-DIRECTED DNA POLYMERASE"/>
    <property type="match status" value="1"/>
</dbReference>
<feature type="transmembrane region" description="Helical" evidence="1">
    <location>
        <begin position="92"/>
        <end position="109"/>
    </location>
</feature>
<keyword evidence="1" id="KW-0812">Transmembrane</keyword>
<proteinExistence type="predicted"/>
<keyword evidence="1" id="KW-0472">Membrane</keyword>
<name>A0A328DB57_9ASTE</name>
<protein>
    <recommendedName>
        <fullName evidence="4">Reverse transcriptase domain-containing protein</fullName>
    </recommendedName>
</protein>
<evidence type="ECO:0000256" key="1">
    <source>
        <dbReference type="SAM" id="Phobius"/>
    </source>
</evidence>
<dbReference type="EMBL" id="NQVE01000188">
    <property type="protein sequence ID" value="RAL41541.1"/>
    <property type="molecule type" value="Genomic_DNA"/>
</dbReference>
<dbReference type="PANTHER" id="PTHR33116">
    <property type="entry name" value="REVERSE TRANSCRIPTASE ZINC-BINDING DOMAIN-CONTAINING PROTEIN-RELATED-RELATED"/>
    <property type="match status" value="1"/>
</dbReference>
<dbReference type="Proteomes" id="UP000249390">
    <property type="component" value="Unassembled WGS sequence"/>
</dbReference>
<gene>
    <name evidence="2" type="ORF">DM860_010335</name>
</gene>
<reference evidence="2 3" key="1">
    <citation type="submission" date="2018-06" db="EMBL/GenBank/DDBJ databases">
        <title>The Genome of Cuscuta australis (Dodder) Provides Insight into the Evolution of Plant Parasitism.</title>
        <authorList>
            <person name="Liu H."/>
        </authorList>
    </citation>
    <scope>NUCLEOTIDE SEQUENCE [LARGE SCALE GENOMIC DNA]</scope>
    <source>
        <strain evidence="3">cv. Yunnan</strain>
        <tissue evidence="2">Vines</tissue>
    </source>
</reference>